<feature type="region of interest" description="Disordered" evidence="3">
    <location>
        <begin position="51"/>
        <end position="87"/>
    </location>
</feature>
<dbReference type="InterPro" id="IPR059030">
    <property type="entry name" value="TPR_Epg5_mid"/>
</dbReference>
<organism evidence="6 7">
    <name type="scientific">Ditylenchus destructor</name>
    <dbReference type="NCBI Taxonomy" id="166010"/>
    <lineage>
        <taxon>Eukaryota</taxon>
        <taxon>Metazoa</taxon>
        <taxon>Ecdysozoa</taxon>
        <taxon>Nematoda</taxon>
        <taxon>Chromadorea</taxon>
        <taxon>Rhabditida</taxon>
        <taxon>Tylenchina</taxon>
        <taxon>Tylenchomorpha</taxon>
        <taxon>Sphaerularioidea</taxon>
        <taxon>Anguinidae</taxon>
        <taxon>Anguininae</taxon>
        <taxon>Ditylenchus</taxon>
    </lineage>
</organism>
<keyword evidence="7" id="KW-1185">Reference proteome</keyword>
<evidence type="ECO:0000259" key="4">
    <source>
        <dbReference type="Pfam" id="PF26103"/>
    </source>
</evidence>
<dbReference type="PANTHER" id="PTHR31139">
    <property type="entry name" value="ECTOPIC P GRANULES PROTEIN 5 HOMOLOG"/>
    <property type="match status" value="1"/>
</dbReference>
<evidence type="ECO:0000259" key="5">
    <source>
        <dbReference type="Pfam" id="PF26573"/>
    </source>
</evidence>
<keyword evidence="2" id="KW-0072">Autophagy</keyword>
<protein>
    <submittedName>
        <fullName evidence="6">Ectopic P granules protein 5</fullName>
    </submittedName>
</protein>
<feature type="domain" description="Epg5-like TPR" evidence="5">
    <location>
        <begin position="1097"/>
        <end position="1275"/>
    </location>
</feature>
<sequence length="2405" mass="274267">MEGVEQKKPKAKQRKRERVEEQSTNDIPGPVPTVPELHDFVPLRSNIAKEVTDEEQSCSSTASLQSETGHNSRIATEAQKSKNEEVRISSSNFPVELPLDALLPRCNSNEATGSEIPLHFANVALKTPQAVSPTYPSLNSLHASQMVAPKISIEAPICDPPAYEAIKYPSLIVEDSAPSRERIVQFSGETELLTEGQLLEYYKNEQLNFVDDFADEFVEEELEPHNSLYELLAKFKSICDRLQQNEDAKTNTVRTLTALNNEVWEVEEKKVAKRGRCGDDRSAYGEVAYKVASLKPEKLVALQQELEKLTDAELDQALCLEIRSRALALQIQWLIVEMNKNFLVEHQLSSTSMPLLLSSLNCLPTRKYLRGALSDLFYFMRNPMLPSRFRDSAIAWILELTSVLCKACTTDDQMFLLCHILRLPSPLSPWAVPLVQTYIAIPNLNMSTPMNSFVAMMSILMNPIKYRDQFLNRVMKFYEGENSWDLIGDDGDVDTTPVYDLTETDLIDLLAQFSIRPLFSVCLKYFTFIHQGNRLQIMLSLVSFVLVLLKIFDEGLLTYARQKNTCKKICDYIRKLIQYYCNYWDLVKSELKDADRVFLQNEVNRVVLQAVYYIVSKKAVWLWQFVVDFPYSSVTEYCRQRIILLLRNITDSKMNVREVYKIPDNELVSRIKSGVTLVDLIDNISSAKEVGTYCVSVLSSVASYSETEQTFFALEIVHLCFLDETTREHYYKVGSESVSVMIGRNPSLLSVLLKYIDRHVDHLDEYATDILTSASLANCQLSVEDVANILGKWLINRSVNHPASNIARRVLTSINWGIPGDLWLSQDVHDICADNIVKAHIVHCKGKNSSIAKSVSKATKIATRCADLEQAFDKFCWDVLIKLKVSAKQKCLSTPDIFLEYGLKYFLELVNSSSFNASIVILSQLISIFPNRLHLFTTSPIFCDCVYRVIHADESSYAVQLIVGADKFPGPCLSLISSAITYQINEGVGIEQKKKIGLAWMSLLTCPKTVEWNSDKFVLHLIGSIARIAFLNDPDGLFGLEELAEKLYNIQLKTWRDSSRGPLSWFSSAHIHPQIIAPELLSASPWASYLLLKVEPKLFSDFYHALETSLGKHIQRTLDEAVKKASAKSHLCYGVERLHYYRWLQFVSLPEVIRHEIFPLALQQFCLVMFARKEFEKKKHCPGHRYFKSPHSEHMFTSLREHVLPKVEKNLILDDGGTVSTKQQKLSSFYHATSQWIFTESVYDPNLSNFNDFTLDYLLQMSLNGDSHPWLEFVDMDKITRYMNEEAKVFTLCCHLKGVSLLKVPPTSPTSSRANSLTQFFTQLELPMLDSVAFPSVPIHHNLPISEKIELSDCYNLSGITKKFSAYLEELNKAARTYIAGKETVETLNNSYLEQFQKLYVESQRVLQVSLKCGNFLMSKCSKPVNTDVTVTLSTYDQPTADKMNESKRKREEEIGRLLMMVDTCAIQSAHQEHICASLTRLSDIDGKMKVMDQLRVASLSLFYRICTTVSSQQLLFPAAIECYDVCLEKIGMKFVSNNPAEQLNLMRIVLGGNPLNHFLARYFTPHYVEASVLFQLYSELSNSVRNANTSESALSLLSRLDIEHAGEQMPPNQFSALMPVIFENLASVSSDSPLQRLCIDHFIHSIFHQFPQNFSAGLRLVLTGCDSQAVPVEVFQLISVKVLLYSYSLVIYFYFVKLEADALLSEEWSLNITALHTKLSSEKAHDCIRIISAQLGNSRHLLTTRFYSVWAQYLEIVCKLADYFLRLVVFQKFRNDLATVAIENDLRDTFYVLVSVWAPLLEPVNSGLAPWNSSDNTLASVVIDRLLTHLNWLPHNIYLPPGTETVEALFWQYFSSRLLGLQRAGTAHIFSVYELKLVRLVWSRFWPTLLDLATMEKALTDGSPDVAPIIVEIIVRIPWVPLIQHQENQPEDAHRAFHSLMLSITARCVYRNSNYAKSRASMESLLRLMLDNCKWYYAKVDAVDAIGKFIVGSFPNDCLTQANEVIKAFFCIWREVCFFSTVTNSAAFTSARTVDEKEKLETIINRKRAVYIRTVLQLMIKGTSTNQEDQAKFYKEIISKTNQFFTATEKLQYLCLARELTGFWPDIAKHTEVMMKALTDWLSDHSESCMVLLILNTAMDSLASSAIQHGLRLLNSCIQIYFQRRLSCQWSEVSQWIQIPERSKEWLYTTPRSESGVQPCFFVLNAHLMKEMSQLKSAKEESQLLKRIAEYIQAVKPKYVTSEPAFLLCVEKWLQMVIRQFANGVNLTVANENIDILLRWLRKIHTEEKGVSFFSAIAKFGKKPTFSPRLQLITGVMDYYITQQQLSPTMTPRTHKGQAVLNSRIQAFRELQQQKAYQEFAPLLNDITSFFVQVDSHTLNETIELFTSLLQGLYPDEKVLRRNT</sequence>
<dbReference type="Proteomes" id="UP001201812">
    <property type="component" value="Unassembled WGS sequence"/>
</dbReference>
<evidence type="ECO:0000256" key="2">
    <source>
        <dbReference type="ARBA" id="ARBA00023006"/>
    </source>
</evidence>
<evidence type="ECO:0000256" key="3">
    <source>
        <dbReference type="SAM" id="MobiDB-lite"/>
    </source>
</evidence>
<dbReference type="Pfam" id="PF26103">
    <property type="entry name" value="TPR_Epg5"/>
    <property type="match status" value="1"/>
</dbReference>
<name>A0AAD4RD97_9BILA</name>
<accession>A0AAD4RD97</accession>
<feature type="region of interest" description="Disordered" evidence="3">
    <location>
        <begin position="1"/>
        <end position="38"/>
    </location>
</feature>
<proteinExistence type="inferred from homology"/>
<evidence type="ECO:0000313" key="7">
    <source>
        <dbReference type="Proteomes" id="UP001201812"/>
    </source>
</evidence>
<dbReference type="InterPro" id="IPR058750">
    <property type="entry name" value="TPR_Epg5"/>
</dbReference>
<dbReference type="EMBL" id="JAKKPZ010000001">
    <property type="protein sequence ID" value="KAI1728602.1"/>
    <property type="molecule type" value="Genomic_DNA"/>
</dbReference>
<evidence type="ECO:0000256" key="1">
    <source>
        <dbReference type="ARBA" id="ARBA00010948"/>
    </source>
</evidence>
<dbReference type="GO" id="GO:0005737">
    <property type="term" value="C:cytoplasm"/>
    <property type="evidence" value="ECO:0007669"/>
    <property type="project" value="TreeGrafter"/>
</dbReference>
<feature type="domain" description="Epg5-like central TPR repeats" evidence="4">
    <location>
        <begin position="1538"/>
        <end position="1920"/>
    </location>
</feature>
<comment type="similarity">
    <text evidence="1">Belongs to the EPG5 family.</text>
</comment>
<evidence type="ECO:0000313" key="6">
    <source>
        <dbReference type="EMBL" id="KAI1728602.1"/>
    </source>
</evidence>
<gene>
    <name evidence="6" type="ORF">DdX_00797</name>
</gene>
<feature type="compositionally biased region" description="Polar residues" evidence="3">
    <location>
        <begin position="57"/>
        <end position="74"/>
    </location>
</feature>
<comment type="caution">
    <text evidence="6">The sequence shown here is derived from an EMBL/GenBank/DDBJ whole genome shotgun (WGS) entry which is preliminary data.</text>
</comment>
<dbReference type="Pfam" id="PF26573">
    <property type="entry name" value="TPR_Epg5_2"/>
    <property type="match status" value="1"/>
</dbReference>
<dbReference type="GO" id="GO:0097352">
    <property type="term" value="P:autophagosome maturation"/>
    <property type="evidence" value="ECO:0007669"/>
    <property type="project" value="TreeGrafter"/>
</dbReference>
<dbReference type="InterPro" id="IPR051436">
    <property type="entry name" value="Autophagy-related_EPG5"/>
</dbReference>
<reference evidence="6" key="1">
    <citation type="submission" date="2022-01" db="EMBL/GenBank/DDBJ databases">
        <title>Genome Sequence Resource for Two Populations of Ditylenchus destructor, the Migratory Endoparasitic Phytonematode.</title>
        <authorList>
            <person name="Zhang H."/>
            <person name="Lin R."/>
            <person name="Xie B."/>
        </authorList>
    </citation>
    <scope>NUCLEOTIDE SEQUENCE</scope>
    <source>
        <strain evidence="6">BazhouSP</strain>
    </source>
</reference>
<dbReference type="PANTHER" id="PTHR31139:SF4">
    <property type="entry name" value="ECTOPIC P GRANULES PROTEIN 5 HOMOLOG"/>
    <property type="match status" value="1"/>
</dbReference>